<organism evidence="1 2">
    <name type="scientific">Dendrobium catenatum</name>
    <dbReference type="NCBI Taxonomy" id="906689"/>
    <lineage>
        <taxon>Eukaryota</taxon>
        <taxon>Viridiplantae</taxon>
        <taxon>Streptophyta</taxon>
        <taxon>Embryophyta</taxon>
        <taxon>Tracheophyta</taxon>
        <taxon>Spermatophyta</taxon>
        <taxon>Magnoliopsida</taxon>
        <taxon>Liliopsida</taxon>
        <taxon>Asparagales</taxon>
        <taxon>Orchidaceae</taxon>
        <taxon>Epidendroideae</taxon>
        <taxon>Malaxideae</taxon>
        <taxon>Dendrobiinae</taxon>
        <taxon>Dendrobium</taxon>
    </lineage>
</organism>
<dbReference type="SUPFAM" id="SSF54529">
    <property type="entry name" value="Mitochondrial glycoprotein MAM33-like"/>
    <property type="match status" value="1"/>
</dbReference>
<dbReference type="PANTHER" id="PTHR10826">
    <property type="entry name" value="COMPLEMENT COMPONENT 1"/>
    <property type="match status" value="1"/>
</dbReference>
<dbReference type="InterPro" id="IPR036561">
    <property type="entry name" value="MAM33_sf"/>
</dbReference>
<dbReference type="OrthoDB" id="278212at2759"/>
<name>A0A2I0XJA7_9ASPA</name>
<accession>A0A2I0XJA7</accession>
<dbReference type="EMBL" id="KZ501830">
    <property type="protein sequence ID" value="PKU88003.1"/>
    <property type="molecule type" value="Genomic_DNA"/>
</dbReference>
<keyword evidence="2" id="KW-1185">Reference proteome</keyword>
<evidence type="ECO:0000313" key="1">
    <source>
        <dbReference type="EMBL" id="PKU88003.1"/>
    </source>
</evidence>
<proteinExistence type="predicted"/>
<dbReference type="AlphaFoldDB" id="A0A2I0XJA7"/>
<gene>
    <name evidence="1" type="ORF">MA16_Dca007945</name>
</gene>
<protein>
    <recommendedName>
        <fullName evidence="3">Mitochondrial glycoprotein</fullName>
    </recommendedName>
</protein>
<reference evidence="1 2" key="2">
    <citation type="journal article" date="2017" name="Nature">
        <title>The Apostasia genome and the evolution of orchids.</title>
        <authorList>
            <person name="Zhang G.Q."/>
            <person name="Liu K.W."/>
            <person name="Li Z."/>
            <person name="Lohaus R."/>
            <person name="Hsiao Y.Y."/>
            <person name="Niu S.C."/>
            <person name="Wang J.Y."/>
            <person name="Lin Y.C."/>
            <person name="Xu Q."/>
            <person name="Chen L.J."/>
            <person name="Yoshida K."/>
            <person name="Fujiwara S."/>
            <person name="Wang Z.W."/>
            <person name="Zhang Y.Q."/>
            <person name="Mitsuda N."/>
            <person name="Wang M."/>
            <person name="Liu G.H."/>
            <person name="Pecoraro L."/>
            <person name="Huang H.X."/>
            <person name="Xiao X.J."/>
            <person name="Lin M."/>
            <person name="Wu X.Y."/>
            <person name="Wu W.L."/>
            <person name="Chen Y.Y."/>
            <person name="Chang S.B."/>
            <person name="Sakamoto S."/>
            <person name="Ohme-Takagi M."/>
            <person name="Yagi M."/>
            <person name="Zeng S.J."/>
            <person name="Shen C.Y."/>
            <person name="Yeh C.M."/>
            <person name="Luo Y.B."/>
            <person name="Tsai W.C."/>
            <person name="Van de Peer Y."/>
            <person name="Liu Z.J."/>
        </authorList>
    </citation>
    <scope>NUCLEOTIDE SEQUENCE [LARGE SCALE GENOMIC DNA]</scope>
    <source>
        <tissue evidence="1">The whole plant</tissue>
    </source>
</reference>
<dbReference type="Pfam" id="PF02330">
    <property type="entry name" value="MAM33"/>
    <property type="match status" value="1"/>
</dbReference>
<sequence length="263" mass="29804">MASSIANSLRRRTARLPLYSAIFVRHFHEFFYSSMASTSPSATLIRKFPIQCLTLTKPPALFSFRFASTKVEADENLGNVLQSEIECAQETDEHGREVDAPEDFPFEIIDKSGDQTIILKREFAGENIQATVYMNVDGEEMSKDDEDDSEDDQESAAEQNISLLVAIDKGEGPVLEIGCNISSADLEIESMIMKSTHDSDGQGAYQGPEFSELDERLQKAFHKYLKVRGIDSSLRDFLHEYMMNKDEREYLTWLKKVKEFVGN</sequence>
<evidence type="ECO:0008006" key="3">
    <source>
        <dbReference type="Google" id="ProtNLM"/>
    </source>
</evidence>
<reference evidence="1 2" key="1">
    <citation type="journal article" date="2016" name="Sci. Rep.">
        <title>The Dendrobium catenatum Lindl. genome sequence provides insights into polysaccharide synthase, floral development and adaptive evolution.</title>
        <authorList>
            <person name="Zhang G.Q."/>
            <person name="Xu Q."/>
            <person name="Bian C."/>
            <person name="Tsai W.C."/>
            <person name="Yeh C.M."/>
            <person name="Liu K.W."/>
            <person name="Yoshida K."/>
            <person name="Zhang L.S."/>
            <person name="Chang S.B."/>
            <person name="Chen F."/>
            <person name="Shi Y."/>
            <person name="Su Y.Y."/>
            <person name="Zhang Y.Q."/>
            <person name="Chen L.J."/>
            <person name="Yin Y."/>
            <person name="Lin M."/>
            <person name="Huang H."/>
            <person name="Deng H."/>
            <person name="Wang Z.W."/>
            <person name="Zhu S.L."/>
            <person name="Zhao X."/>
            <person name="Deng C."/>
            <person name="Niu S.C."/>
            <person name="Huang J."/>
            <person name="Wang M."/>
            <person name="Liu G.H."/>
            <person name="Yang H.J."/>
            <person name="Xiao X.J."/>
            <person name="Hsiao Y.Y."/>
            <person name="Wu W.L."/>
            <person name="Chen Y.Y."/>
            <person name="Mitsuda N."/>
            <person name="Ohme-Takagi M."/>
            <person name="Luo Y.B."/>
            <person name="Van de Peer Y."/>
            <person name="Liu Z.J."/>
        </authorList>
    </citation>
    <scope>NUCLEOTIDE SEQUENCE [LARGE SCALE GENOMIC DNA]</scope>
    <source>
        <tissue evidence="1">The whole plant</tissue>
    </source>
</reference>
<dbReference type="GO" id="GO:0005759">
    <property type="term" value="C:mitochondrial matrix"/>
    <property type="evidence" value="ECO:0007669"/>
    <property type="project" value="InterPro"/>
</dbReference>
<dbReference type="InterPro" id="IPR003428">
    <property type="entry name" value="MAM33"/>
</dbReference>
<dbReference type="PANTHER" id="PTHR10826:SF27">
    <property type="entry name" value="OS06G0326500 PROTEIN"/>
    <property type="match status" value="1"/>
</dbReference>
<dbReference type="Gene3D" id="3.10.280.10">
    <property type="entry name" value="Mitochondrial glycoprotein"/>
    <property type="match status" value="1"/>
</dbReference>
<dbReference type="STRING" id="906689.A0A2I0XJA7"/>
<dbReference type="Proteomes" id="UP000233837">
    <property type="component" value="Unassembled WGS sequence"/>
</dbReference>
<evidence type="ECO:0000313" key="2">
    <source>
        <dbReference type="Proteomes" id="UP000233837"/>
    </source>
</evidence>